<dbReference type="Pfam" id="PF00799">
    <property type="entry name" value="Gemini_AL1"/>
    <property type="match status" value="1"/>
</dbReference>
<proteinExistence type="predicted"/>
<evidence type="ECO:0000256" key="14">
    <source>
        <dbReference type="ARBA" id="ARBA00022840"/>
    </source>
</evidence>
<feature type="compositionally biased region" description="Basic and acidic residues" evidence="21">
    <location>
        <begin position="101"/>
        <end position="110"/>
    </location>
</feature>
<evidence type="ECO:0000256" key="12">
    <source>
        <dbReference type="ARBA" id="ARBA00022801"/>
    </source>
</evidence>
<evidence type="ECO:0000256" key="15">
    <source>
        <dbReference type="ARBA" id="ARBA00023124"/>
    </source>
</evidence>
<dbReference type="EMBL" id="AF186753">
    <property type="protein sequence ID" value="AAF04833.1"/>
    <property type="molecule type" value="Genomic_DNA"/>
</dbReference>
<evidence type="ECO:0000256" key="2">
    <source>
        <dbReference type="ARBA" id="ARBA00014531"/>
    </source>
</evidence>
<organism evidence="23">
    <name type="scientific">Tomato yellow leaf curl China virus</name>
    <name type="common">TYLCCNV</name>
    <dbReference type="NCBI Taxonomy" id="185793"/>
    <lineage>
        <taxon>Viruses</taxon>
        <taxon>Monodnaviria</taxon>
        <taxon>Shotokuvirae</taxon>
        <taxon>Cressdnaviricota</taxon>
        <taxon>Repensiviricetes</taxon>
        <taxon>Geplafuvirales</taxon>
        <taxon>Geminiviridae</taxon>
        <taxon>Begomovirus</taxon>
        <taxon>Begomovirus solanumflavuschinaense</taxon>
    </lineage>
</organism>
<dbReference type="Gene3D" id="3.40.1310.20">
    <property type="match status" value="1"/>
</dbReference>
<keyword evidence="15" id="KW-0190">Covalent protein-DNA linkage</keyword>
<protein>
    <recommendedName>
        <fullName evidence="2">Replication-associated protein</fullName>
    </recommendedName>
</protein>
<evidence type="ECO:0000256" key="11">
    <source>
        <dbReference type="ARBA" id="ARBA00022759"/>
    </source>
</evidence>
<keyword evidence="3" id="KW-1048">Host nucleus</keyword>
<sequence length="110" mass="12456">MAPPNKFRINAKNYFLTYPHCSLTKEEALSQIKTLETPVNKLYIRICRELHDMGLLTCMFSSNSKESSSVRIKDSSISHPHRSAHFHPNIQGAKSSTDVKSYMEKDGGRA</sequence>
<evidence type="ECO:0000256" key="5">
    <source>
        <dbReference type="ARBA" id="ARBA00022679"/>
    </source>
</evidence>
<dbReference type="GO" id="GO:0046872">
    <property type="term" value="F:metal ion binding"/>
    <property type="evidence" value="ECO:0007669"/>
    <property type="project" value="UniProtKB-KW"/>
</dbReference>
<keyword evidence="11" id="KW-0255">Endonuclease</keyword>
<feature type="active site" description="For DNA cleavage activity" evidence="19">
    <location>
        <position position="102"/>
    </location>
</feature>
<organismHost>
    <name type="scientific">Solanum lycopersicum</name>
    <name type="common">Tomato</name>
    <name type="synonym">Lycopersicon esculentum</name>
    <dbReference type="NCBI Taxonomy" id="4081"/>
</organismHost>
<evidence type="ECO:0000256" key="8">
    <source>
        <dbReference type="ARBA" id="ARBA00022722"/>
    </source>
</evidence>
<accession>Q9QDJ5</accession>
<dbReference type="GO" id="GO:0003677">
    <property type="term" value="F:DNA binding"/>
    <property type="evidence" value="ECO:0007669"/>
    <property type="project" value="UniProtKB-KW"/>
</dbReference>
<comment type="cofactor">
    <cofactor evidence="20">
        <name>Mg(2+)</name>
        <dbReference type="ChEBI" id="CHEBI:18420"/>
    </cofactor>
    <cofactor evidence="20">
        <name>Mn(2+)</name>
        <dbReference type="ChEBI" id="CHEBI:29035"/>
    </cofactor>
    <text evidence="20">Divalent metal cations, possibly Mg(2+) or Mn(2+).</text>
</comment>
<evidence type="ECO:0000313" key="23">
    <source>
        <dbReference type="EMBL" id="AAF04833.1"/>
    </source>
</evidence>
<dbReference type="GO" id="GO:0005198">
    <property type="term" value="F:structural molecule activity"/>
    <property type="evidence" value="ECO:0007669"/>
    <property type="project" value="InterPro"/>
</dbReference>
<comment type="function">
    <text evidence="18">Essential for the replication of viral ssDNA. The closed circular ssDNA genome is first converted to a superhelical dsDNA. Rep binds a specific region at the genome origin of replication. It introduces an endonucleolytic nick within the conserved sequence 5'-TAATATTAC-3' in the intergenic region of the genome present in all geminiviruses, thereby initiating the rolling circle replication (RCR). Following cleavage, binds covalently to the 5'-phosphate of DNA as a tyrosyl ester. The cleavage gives rise to a free 3'-OH that serves as a primer for the cellular DNA polymerase. The polymerase synthesizes the (+) strand DNA by rolling circle mechanism. After one round of replication, a Rep-catalyzed nucleotidyl transfer reaction releases a circular single-stranded virus genome, thereby terminating the replication. Displays origin-specific DNA cleavage, nucleotidyl transferase, ATPase and helicase activities.</text>
</comment>
<dbReference type="GO" id="GO:0042025">
    <property type="term" value="C:host cell nucleus"/>
    <property type="evidence" value="ECO:0007669"/>
    <property type="project" value="UniProtKB-SubCell"/>
</dbReference>
<evidence type="ECO:0000256" key="20">
    <source>
        <dbReference type="PIRSR" id="PIRSR601191-2"/>
    </source>
</evidence>
<dbReference type="PRINTS" id="PR00227">
    <property type="entry name" value="GEMCOATAL1"/>
</dbReference>
<keyword evidence="12" id="KW-0378">Hydrolase</keyword>
<dbReference type="InterPro" id="IPR001301">
    <property type="entry name" value="Gemini_AL1_CLV"/>
</dbReference>
<evidence type="ECO:0000256" key="3">
    <source>
        <dbReference type="ARBA" id="ARBA00022562"/>
    </source>
</evidence>
<keyword evidence="4" id="KW-0945">Host-virus interaction</keyword>
<keyword evidence="14" id="KW-0067">ATP-binding</keyword>
<evidence type="ECO:0000256" key="13">
    <source>
        <dbReference type="ARBA" id="ARBA00022806"/>
    </source>
</evidence>
<dbReference type="GO" id="GO:0004519">
    <property type="term" value="F:endonuclease activity"/>
    <property type="evidence" value="ECO:0007669"/>
    <property type="project" value="UniProtKB-KW"/>
</dbReference>
<keyword evidence="16" id="KW-0238">DNA-binding</keyword>
<dbReference type="InterPro" id="IPR001191">
    <property type="entry name" value="Gemini_AL1_REP"/>
</dbReference>
<evidence type="ECO:0000256" key="1">
    <source>
        <dbReference type="ARBA" id="ARBA00004147"/>
    </source>
</evidence>
<keyword evidence="17" id="KW-0511">Multifunctional enzyme</keyword>
<evidence type="ECO:0000256" key="18">
    <source>
        <dbReference type="ARBA" id="ARBA00024923"/>
    </source>
</evidence>
<feature type="binding site" evidence="20">
    <location>
        <position position="49"/>
    </location>
    <ligand>
        <name>a divalent metal cation</name>
        <dbReference type="ChEBI" id="CHEBI:60240"/>
    </ligand>
</feature>
<organismHost>
    <name type="scientific">Sigesbeckia orientalis</name>
    <dbReference type="NCBI Taxonomy" id="185191"/>
</organismHost>
<keyword evidence="6" id="KW-0548">Nucleotidyltransferase</keyword>
<keyword evidence="8" id="KW-0540">Nuclease</keyword>
<evidence type="ECO:0000256" key="6">
    <source>
        <dbReference type="ARBA" id="ARBA00022695"/>
    </source>
</evidence>
<dbReference type="GO" id="GO:0016779">
    <property type="term" value="F:nucleotidyltransferase activity"/>
    <property type="evidence" value="ECO:0007669"/>
    <property type="project" value="UniProtKB-KW"/>
</dbReference>
<dbReference type="GO" id="GO:0006260">
    <property type="term" value="P:DNA replication"/>
    <property type="evidence" value="ECO:0007669"/>
    <property type="project" value="UniProtKB-KW"/>
</dbReference>
<dbReference type="GO" id="GO:0004386">
    <property type="term" value="F:helicase activity"/>
    <property type="evidence" value="ECO:0007669"/>
    <property type="project" value="UniProtKB-KW"/>
</dbReference>
<evidence type="ECO:0000256" key="4">
    <source>
        <dbReference type="ARBA" id="ARBA00022581"/>
    </source>
</evidence>
<keyword evidence="9 20" id="KW-0479">Metal-binding</keyword>
<feature type="domain" description="CRESS-DNA virus Rep endonuclease" evidence="22">
    <location>
        <begin position="7"/>
        <end position="107"/>
    </location>
</feature>
<name>Q9QDJ5_TYLCC</name>
<evidence type="ECO:0000256" key="16">
    <source>
        <dbReference type="ARBA" id="ARBA00023125"/>
    </source>
</evidence>
<evidence type="ECO:0000256" key="10">
    <source>
        <dbReference type="ARBA" id="ARBA00022741"/>
    </source>
</evidence>
<dbReference type="InterPro" id="IPR049912">
    <property type="entry name" value="CRESS_DNA_REP"/>
</dbReference>
<organismHost>
    <name type="scientific">Nicotiana tabacum</name>
    <name type="common">Common tobacco</name>
    <dbReference type="NCBI Taxonomy" id="4097"/>
</organismHost>
<evidence type="ECO:0000256" key="9">
    <source>
        <dbReference type="ARBA" id="ARBA00022723"/>
    </source>
</evidence>
<keyword evidence="5" id="KW-0808">Transferase</keyword>
<dbReference type="GO" id="GO:0005524">
    <property type="term" value="F:ATP binding"/>
    <property type="evidence" value="ECO:0007669"/>
    <property type="project" value="UniProtKB-KW"/>
</dbReference>
<evidence type="ECO:0000256" key="17">
    <source>
        <dbReference type="ARBA" id="ARBA00023268"/>
    </source>
</evidence>
<comment type="subcellular location">
    <subcellularLocation>
        <location evidence="1">Host nucleus</location>
    </subcellularLocation>
</comment>
<dbReference type="SUPFAM" id="SSF55464">
    <property type="entry name" value="Origin of replication-binding domain, RBD-like"/>
    <property type="match status" value="1"/>
</dbReference>
<evidence type="ECO:0000259" key="22">
    <source>
        <dbReference type="Pfam" id="PF00799"/>
    </source>
</evidence>
<dbReference type="PRINTS" id="PR00228">
    <property type="entry name" value="GEMCOATCLVL1"/>
</dbReference>
<evidence type="ECO:0000256" key="21">
    <source>
        <dbReference type="SAM" id="MobiDB-lite"/>
    </source>
</evidence>
<feature type="binding site" evidence="20">
    <location>
        <position position="106"/>
    </location>
    <ligand>
        <name>a divalent metal cation</name>
        <dbReference type="ChEBI" id="CHEBI:60240"/>
    </ligand>
</feature>
<reference evidence="23" key="1">
    <citation type="submission" date="1999-09" db="EMBL/GenBank/DDBJ databases">
        <title>Discovery and character of small circular DNA molecules derived from Chinese tomato yellow leaf curl virus.</title>
        <authorList>
            <person name="Yin Q."/>
            <person name="Liu Y."/>
            <person name="Po T."/>
        </authorList>
    </citation>
    <scope>NUCLEOTIDE SEQUENCE</scope>
    <source>
        <strain evidence="23">TYLCV-CHI</strain>
    </source>
</reference>
<keyword evidence="10" id="KW-0547">Nucleotide-binding</keyword>
<feature type="region of interest" description="Disordered" evidence="21">
    <location>
        <begin position="64"/>
        <end position="110"/>
    </location>
</feature>
<dbReference type="GO" id="GO:0016787">
    <property type="term" value="F:hydrolase activity"/>
    <property type="evidence" value="ECO:0007669"/>
    <property type="project" value="UniProtKB-KW"/>
</dbReference>
<keyword evidence="7" id="KW-0235">DNA replication</keyword>
<keyword evidence="13" id="KW-0347">Helicase</keyword>
<evidence type="ECO:0000256" key="19">
    <source>
        <dbReference type="PIRSR" id="PIRSR601191-1"/>
    </source>
</evidence>
<evidence type="ECO:0000256" key="7">
    <source>
        <dbReference type="ARBA" id="ARBA00022705"/>
    </source>
</evidence>